<protein>
    <submittedName>
        <fullName evidence="1">Uncharacterized protein</fullName>
    </submittedName>
</protein>
<organism evidence="1 2">
    <name type="scientific">Rhizophagus clarus</name>
    <dbReference type="NCBI Taxonomy" id="94130"/>
    <lineage>
        <taxon>Eukaryota</taxon>
        <taxon>Fungi</taxon>
        <taxon>Fungi incertae sedis</taxon>
        <taxon>Mucoromycota</taxon>
        <taxon>Glomeromycotina</taxon>
        <taxon>Glomeromycetes</taxon>
        <taxon>Glomerales</taxon>
        <taxon>Glomeraceae</taxon>
        <taxon>Rhizophagus</taxon>
    </lineage>
</organism>
<proteinExistence type="predicted"/>
<dbReference type="Proteomes" id="UP000615446">
    <property type="component" value="Unassembled WGS sequence"/>
</dbReference>
<reference evidence="1" key="1">
    <citation type="submission" date="2019-10" db="EMBL/GenBank/DDBJ databases">
        <title>Conservation and host-specific expression of non-tandemly repeated heterogenous ribosome RNA gene in arbuscular mycorrhizal fungi.</title>
        <authorList>
            <person name="Maeda T."/>
            <person name="Kobayashi Y."/>
            <person name="Nakagawa T."/>
            <person name="Ezawa T."/>
            <person name="Yamaguchi K."/>
            <person name="Bino T."/>
            <person name="Nishimoto Y."/>
            <person name="Shigenobu S."/>
            <person name="Kawaguchi M."/>
        </authorList>
    </citation>
    <scope>NUCLEOTIDE SEQUENCE</scope>
    <source>
        <strain evidence="1">HR1</strain>
    </source>
</reference>
<gene>
    <name evidence="1" type="ORF">RCL2_001350000</name>
</gene>
<accession>A0A8H3LIP2</accession>
<sequence>MRHQARGYFTALYFWFWIFDEIFNEWEGPILRDWTFVDYKKQQDICHRQDLSHGSSHESLYTGTPIDFGSSRRSAFECEWNVECNDTIVDVMEFKNCIINVPSSPYSDAFLSLDQPDAKKRKRSLLENDFFRLQYGTSKTVWNFRW</sequence>
<evidence type="ECO:0000313" key="2">
    <source>
        <dbReference type="Proteomes" id="UP000615446"/>
    </source>
</evidence>
<name>A0A8H3LIP2_9GLOM</name>
<evidence type="ECO:0000313" key="1">
    <source>
        <dbReference type="EMBL" id="GES86445.1"/>
    </source>
</evidence>
<dbReference type="EMBL" id="BLAL01000160">
    <property type="protein sequence ID" value="GES86445.1"/>
    <property type="molecule type" value="Genomic_DNA"/>
</dbReference>
<dbReference type="AlphaFoldDB" id="A0A8H3LIP2"/>
<comment type="caution">
    <text evidence="1">The sequence shown here is derived from an EMBL/GenBank/DDBJ whole genome shotgun (WGS) entry which is preliminary data.</text>
</comment>